<dbReference type="AlphaFoldDB" id="A0A2H4VED8"/>
<dbReference type="OrthoDB" id="71230at2157"/>
<dbReference type="GeneID" id="35124430"/>
<keyword evidence="1" id="KW-0489">Methyltransferase</keyword>
<gene>
    <name evidence="1" type="ORF">BK007_10865</name>
</gene>
<accession>A0A2H4VED8</accession>
<organism evidence="1 2">
    <name type="scientific">Methanobacterium subterraneum</name>
    <dbReference type="NCBI Taxonomy" id="59277"/>
    <lineage>
        <taxon>Archaea</taxon>
        <taxon>Methanobacteriati</taxon>
        <taxon>Methanobacteriota</taxon>
        <taxon>Methanomada group</taxon>
        <taxon>Methanobacteria</taxon>
        <taxon>Methanobacteriales</taxon>
        <taxon>Methanobacteriaceae</taxon>
        <taxon>Methanobacterium</taxon>
    </lineage>
</organism>
<evidence type="ECO:0000313" key="2">
    <source>
        <dbReference type="Proteomes" id="UP000232806"/>
    </source>
</evidence>
<sequence length="216" mass="25290">MTDLVKTEFDFGWKKWTVVPEFAELALQYQKGDILDVGCATCQLYQFLREKGWQNNYYGMDCQKFEHYEYPKGVNLIIGDALKLEFPEVDTVILYNILEHVSDPVTLLKKSLEVARKNVLIYVPKRNEEMWRNGIIEFHQLDKSHQHCGFSKEDLNEIVSLSHGKIASYKDMVLVDATIGSNLWNNRIPRFIVGKLIKIFSSKKFYQEIWCEVVLK</sequence>
<keyword evidence="1" id="KW-0808">Transferase</keyword>
<dbReference type="InterPro" id="IPR029063">
    <property type="entry name" value="SAM-dependent_MTases_sf"/>
</dbReference>
<dbReference type="Gene3D" id="3.40.50.150">
    <property type="entry name" value="Vaccinia Virus protein VP39"/>
    <property type="match status" value="1"/>
</dbReference>
<name>A0A2H4VED8_9EURY</name>
<dbReference type="GO" id="GO:0032259">
    <property type="term" value="P:methylation"/>
    <property type="evidence" value="ECO:0007669"/>
    <property type="project" value="UniProtKB-KW"/>
</dbReference>
<dbReference type="SUPFAM" id="SSF53335">
    <property type="entry name" value="S-adenosyl-L-methionine-dependent methyltransferases"/>
    <property type="match status" value="1"/>
</dbReference>
<dbReference type="RefSeq" id="WP_100906442.1">
    <property type="nucleotide sequence ID" value="NZ_CP017766.1"/>
</dbReference>
<evidence type="ECO:0000313" key="1">
    <source>
        <dbReference type="EMBL" id="AUB56463.1"/>
    </source>
</evidence>
<dbReference type="Proteomes" id="UP000232806">
    <property type="component" value="Chromosome"/>
</dbReference>
<proteinExistence type="predicted"/>
<dbReference type="EMBL" id="CP017766">
    <property type="protein sequence ID" value="AUB56463.1"/>
    <property type="molecule type" value="Genomic_DNA"/>
</dbReference>
<dbReference type="CDD" id="cd02440">
    <property type="entry name" value="AdoMet_MTases"/>
    <property type="match status" value="1"/>
</dbReference>
<reference evidence="1 2" key="1">
    <citation type="submission" date="2016-10" db="EMBL/GenBank/DDBJ databases">
        <title>Comparative genomics between deep and shallow subseafloor isolates.</title>
        <authorList>
            <person name="Ishii S."/>
            <person name="Miller J.R."/>
            <person name="Sutton G."/>
            <person name="Suzuki S."/>
            <person name="Methe B."/>
            <person name="Inagaki F."/>
            <person name="Imachi H."/>
        </authorList>
    </citation>
    <scope>NUCLEOTIDE SEQUENCE [LARGE SCALE GENOMIC DNA]</scope>
    <source>
        <strain evidence="1 2">MO-MB1</strain>
    </source>
</reference>
<protein>
    <submittedName>
        <fullName evidence="1">Methylase UbiE</fullName>
    </submittedName>
</protein>
<dbReference type="GO" id="GO:0008757">
    <property type="term" value="F:S-adenosylmethionine-dependent methyltransferase activity"/>
    <property type="evidence" value="ECO:0007669"/>
    <property type="project" value="InterPro"/>
</dbReference>
<dbReference type="Pfam" id="PF13489">
    <property type="entry name" value="Methyltransf_23"/>
    <property type="match status" value="1"/>
</dbReference>